<name>A0ABP1PVD9_9HEXA</name>
<evidence type="ECO:0000256" key="6">
    <source>
        <dbReference type="ARBA" id="ARBA00022692"/>
    </source>
</evidence>
<evidence type="ECO:0000256" key="3">
    <source>
        <dbReference type="ARBA" id="ARBA00016584"/>
    </source>
</evidence>
<comment type="similarity">
    <text evidence="2">Belongs to the SARAF family.</text>
</comment>
<dbReference type="Proteomes" id="UP001642540">
    <property type="component" value="Unassembled WGS sequence"/>
</dbReference>
<dbReference type="InterPro" id="IPR009567">
    <property type="entry name" value="SARAF"/>
</dbReference>
<evidence type="ECO:0000256" key="9">
    <source>
        <dbReference type="ARBA" id="ARBA00022837"/>
    </source>
</evidence>
<keyword evidence="6 15" id="KW-0812">Transmembrane</keyword>
<keyword evidence="9" id="KW-0106">Calcium</keyword>
<dbReference type="PANTHER" id="PTHR15929">
    <property type="entry name" value="STORE-OPERATED CALCIUM ENTRY-ASSOCIATED REGULATORY FACTOR"/>
    <property type="match status" value="1"/>
</dbReference>
<accession>A0ABP1PVD9</accession>
<reference evidence="17 18" key="1">
    <citation type="submission" date="2024-08" db="EMBL/GenBank/DDBJ databases">
        <authorList>
            <person name="Cucini C."/>
            <person name="Frati F."/>
        </authorList>
    </citation>
    <scope>NUCLEOTIDE SEQUENCE [LARGE SCALE GENOMIC DNA]</scope>
</reference>
<protein>
    <recommendedName>
        <fullName evidence="3">Store-operated calcium entry-associated regulatory factor</fullName>
    </recommendedName>
    <alternativeName>
        <fullName evidence="13">Transmembrane protein 66</fullName>
    </alternativeName>
</protein>
<evidence type="ECO:0000256" key="2">
    <source>
        <dbReference type="ARBA" id="ARBA00006833"/>
    </source>
</evidence>
<sequence length="331" mass="34342">MGRLSSIILLALCVIQLSGTGLAWGGQDKVKLKDVEVLTLHTGAMTTGRRSSPVPQLRCVGGSANGAFAPQVVQCYNKGSDGYDVQWECKTDMDNAYRFGKISVTCEGYDYPDDPYVLKGSCGLEYTLDLTGSGNAQYQQQGGSSDYGWNPNVYGKPQKKGDLVTNLACGAVVVVIVYAIYKICISPTEQMRQRSNTSDDNPRRPGPGTGGGSSPPPPGFRSDYYSAGNDGGYFSGGDSCGANSQGSSSSGSGMGRNAGGFWTGAAAGGLLGYMFGNRNNTYQQGAYYRPSTSRGFGGGSSSWGGGSSWGSSGSGSSGSRSSSGFGGTSRR</sequence>
<evidence type="ECO:0000313" key="17">
    <source>
        <dbReference type="EMBL" id="CAL8078822.1"/>
    </source>
</evidence>
<gene>
    <name evidence="17" type="ORF">ODALV1_LOCUS4194</name>
</gene>
<evidence type="ECO:0000313" key="18">
    <source>
        <dbReference type="Proteomes" id="UP001642540"/>
    </source>
</evidence>
<evidence type="ECO:0000256" key="11">
    <source>
        <dbReference type="ARBA" id="ARBA00023065"/>
    </source>
</evidence>
<dbReference type="EMBL" id="CAXLJM020000013">
    <property type="protein sequence ID" value="CAL8078822.1"/>
    <property type="molecule type" value="Genomic_DNA"/>
</dbReference>
<evidence type="ECO:0000256" key="16">
    <source>
        <dbReference type="SAM" id="SignalP"/>
    </source>
</evidence>
<organism evidence="17 18">
    <name type="scientific">Orchesella dallaii</name>
    <dbReference type="NCBI Taxonomy" id="48710"/>
    <lineage>
        <taxon>Eukaryota</taxon>
        <taxon>Metazoa</taxon>
        <taxon>Ecdysozoa</taxon>
        <taxon>Arthropoda</taxon>
        <taxon>Hexapoda</taxon>
        <taxon>Collembola</taxon>
        <taxon>Entomobryomorpha</taxon>
        <taxon>Entomobryoidea</taxon>
        <taxon>Orchesellidae</taxon>
        <taxon>Orchesellinae</taxon>
        <taxon>Orchesella</taxon>
    </lineage>
</organism>
<evidence type="ECO:0000256" key="13">
    <source>
        <dbReference type="ARBA" id="ARBA00031116"/>
    </source>
</evidence>
<evidence type="ECO:0000256" key="15">
    <source>
        <dbReference type="SAM" id="Phobius"/>
    </source>
</evidence>
<feature type="compositionally biased region" description="Gly residues" evidence="14">
    <location>
        <begin position="295"/>
        <end position="316"/>
    </location>
</feature>
<keyword evidence="4" id="KW-0813">Transport</keyword>
<evidence type="ECO:0000256" key="4">
    <source>
        <dbReference type="ARBA" id="ARBA00022448"/>
    </source>
</evidence>
<evidence type="ECO:0000256" key="7">
    <source>
        <dbReference type="ARBA" id="ARBA00022729"/>
    </source>
</evidence>
<evidence type="ECO:0000256" key="10">
    <source>
        <dbReference type="ARBA" id="ARBA00022989"/>
    </source>
</evidence>
<keyword evidence="5" id="KW-0109">Calcium transport</keyword>
<feature type="chain" id="PRO_5047515107" description="Store-operated calcium entry-associated regulatory factor" evidence="16">
    <location>
        <begin position="26"/>
        <end position="331"/>
    </location>
</feature>
<evidence type="ECO:0000256" key="12">
    <source>
        <dbReference type="ARBA" id="ARBA00023136"/>
    </source>
</evidence>
<keyword evidence="8" id="KW-0256">Endoplasmic reticulum</keyword>
<keyword evidence="12 15" id="KW-0472">Membrane</keyword>
<evidence type="ECO:0000256" key="1">
    <source>
        <dbReference type="ARBA" id="ARBA00004115"/>
    </source>
</evidence>
<feature type="region of interest" description="Disordered" evidence="14">
    <location>
        <begin position="287"/>
        <end position="331"/>
    </location>
</feature>
<dbReference type="Pfam" id="PF06682">
    <property type="entry name" value="SARAF"/>
    <property type="match status" value="1"/>
</dbReference>
<feature type="signal peptide" evidence="16">
    <location>
        <begin position="1"/>
        <end position="25"/>
    </location>
</feature>
<evidence type="ECO:0000256" key="14">
    <source>
        <dbReference type="SAM" id="MobiDB-lite"/>
    </source>
</evidence>
<comment type="caution">
    <text evidence="17">The sequence shown here is derived from an EMBL/GenBank/DDBJ whole genome shotgun (WGS) entry which is preliminary data.</text>
</comment>
<feature type="transmembrane region" description="Helical" evidence="15">
    <location>
        <begin position="163"/>
        <end position="184"/>
    </location>
</feature>
<keyword evidence="10 15" id="KW-1133">Transmembrane helix</keyword>
<keyword evidence="7 16" id="KW-0732">Signal</keyword>
<evidence type="ECO:0000256" key="8">
    <source>
        <dbReference type="ARBA" id="ARBA00022824"/>
    </source>
</evidence>
<feature type="region of interest" description="Disordered" evidence="14">
    <location>
        <begin position="191"/>
        <end position="226"/>
    </location>
</feature>
<comment type="subcellular location">
    <subcellularLocation>
        <location evidence="1">Endoplasmic reticulum membrane</location>
        <topology evidence="1">Single-pass type I membrane protein</topology>
    </subcellularLocation>
</comment>
<evidence type="ECO:0000256" key="5">
    <source>
        <dbReference type="ARBA" id="ARBA00022568"/>
    </source>
</evidence>
<keyword evidence="11" id="KW-0406">Ion transport</keyword>
<dbReference type="PANTHER" id="PTHR15929:SF0">
    <property type="entry name" value="STORE-OPERATED CALCIUM ENTRY-ASSOCIATED REGULATORY FACTOR"/>
    <property type="match status" value="1"/>
</dbReference>
<proteinExistence type="inferred from homology"/>
<keyword evidence="18" id="KW-1185">Reference proteome</keyword>